<reference evidence="1 2" key="1">
    <citation type="submission" date="2023-08" db="EMBL/GenBank/DDBJ databases">
        <title>Black Yeasts Isolated from many extreme environments.</title>
        <authorList>
            <person name="Coleine C."/>
            <person name="Stajich J.E."/>
            <person name="Selbmann L."/>
        </authorList>
    </citation>
    <scope>NUCLEOTIDE SEQUENCE [LARGE SCALE GENOMIC DNA]</scope>
    <source>
        <strain evidence="1 2">CCFEE 5935</strain>
    </source>
</reference>
<evidence type="ECO:0000313" key="1">
    <source>
        <dbReference type="EMBL" id="KAK5162795.1"/>
    </source>
</evidence>
<dbReference type="PANTHER" id="PTHR38797">
    <property type="entry name" value="NUCLEAR PORE COMPLEX PROTEIN NUP85-RELATED"/>
    <property type="match status" value="1"/>
</dbReference>
<comment type="caution">
    <text evidence="1">The sequence shown here is derived from an EMBL/GenBank/DDBJ whole genome shotgun (WGS) entry which is preliminary data.</text>
</comment>
<keyword evidence="2" id="KW-1185">Reference proteome</keyword>
<dbReference type="Proteomes" id="UP001337655">
    <property type="component" value="Unassembled WGS sequence"/>
</dbReference>
<dbReference type="EMBL" id="JAVRRT010000034">
    <property type="protein sequence ID" value="KAK5162795.1"/>
    <property type="molecule type" value="Genomic_DNA"/>
</dbReference>
<organism evidence="1 2">
    <name type="scientific">Saxophila tyrrhenica</name>
    <dbReference type="NCBI Taxonomy" id="1690608"/>
    <lineage>
        <taxon>Eukaryota</taxon>
        <taxon>Fungi</taxon>
        <taxon>Dikarya</taxon>
        <taxon>Ascomycota</taxon>
        <taxon>Pezizomycotina</taxon>
        <taxon>Dothideomycetes</taxon>
        <taxon>Dothideomycetidae</taxon>
        <taxon>Mycosphaerellales</taxon>
        <taxon>Extremaceae</taxon>
        <taxon>Saxophila</taxon>
    </lineage>
</organism>
<dbReference type="AlphaFoldDB" id="A0AAV9NTB6"/>
<sequence>MTSIERFDFHNPDEPGEEPLYDTLFDILSQALQPDAELSLGSAVEQLSATIPSEQDHSSGMGTFLPTCYELAAQIPYNHASLVKVITIMDMVIASNAAVQGRSDNRSFKYQTLSETLRDWWNSSDPSESPQHYISFQTFAAHVLSRGMGRGTHLAQWTLQMAFEDRKKESMTPLYLEAYVMAASQWIVIYGEEIYRDAVAGGQGWFFKKSSTDLTLKHWRRWKKDFRGVAGGKSRGGIDSGEECKRLAASAAEAMDELELKKGQ</sequence>
<gene>
    <name evidence="1" type="ORF">LTR77_011167</name>
</gene>
<dbReference type="InterPro" id="IPR022085">
    <property type="entry name" value="OpdG"/>
</dbReference>
<dbReference type="InterPro" id="IPR053204">
    <property type="entry name" value="Oxopyrrolidines_Biosynth-assoc"/>
</dbReference>
<evidence type="ECO:0000313" key="2">
    <source>
        <dbReference type="Proteomes" id="UP001337655"/>
    </source>
</evidence>
<dbReference type="PANTHER" id="PTHR38797:SF4">
    <property type="entry name" value="NUCLEAR PORE COMPLEX PROTEIN NUP85"/>
    <property type="match status" value="1"/>
</dbReference>
<name>A0AAV9NTB6_9PEZI</name>
<accession>A0AAV9NTB6</accession>
<dbReference type="GeneID" id="89932486"/>
<protein>
    <submittedName>
        <fullName evidence="1">Uncharacterized protein</fullName>
    </submittedName>
</protein>
<dbReference type="RefSeq" id="XP_064653427.1">
    <property type="nucleotide sequence ID" value="XM_064808378.1"/>
</dbReference>
<dbReference type="Pfam" id="PF12311">
    <property type="entry name" value="DUF3632"/>
    <property type="match status" value="1"/>
</dbReference>
<proteinExistence type="predicted"/>